<gene>
    <name evidence="2" type="ORF">J2S19_004172</name>
</gene>
<dbReference type="NCBIfam" id="TIGR03725">
    <property type="entry name" value="T6A_YeaZ"/>
    <property type="match status" value="1"/>
</dbReference>
<dbReference type="Pfam" id="PF00814">
    <property type="entry name" value="TsaD"/>
    <property type="match status" value="1"/>
</dbReference>
<dbReference type="InterPro" id="IPR043129">
    <property type="entry name" value="ATPase_NBD"/>
</dbReference>
<keyword evidence="3" id="KW-1185">Reference proteome</keyword>
<dbReference type="SUPFAM" id="SSF53067">
    <property type="entry name" value="Actin-like ATPase domain"/>
    <property type="match status" value="2"/>
</dbReference>
<evidence type="ECO:0000313" key="3">
    <source>
        <dbReference type="Proteomes" id="UP001234495"/>
    </source>
</evidence>
<dbReference type="PANTHER" id="PTHR11735:SF11">
    <property type="entry name" value="TRNA THREONYLCARBAMOYLADENOSINE BIOSYNTHESIS PROTEIN TSAB"/>
    <property type="match status" value="1"/>
</dbReference>
<dbReference type="Gene3D" id="3.30.420.40">
    <property type="match status" value="2"/>
</dbReference>
<proteinExistence type="predicted"/>
<dbReference type="PANTHER" id="PTHR11735">
    <property type="entry name" value="TRNA N6-ADENOSINE THREONYLCARBAMOYLTRANSFERASE"/>
    <property type="match status" value="1"/>
</dbReference>
<dbReference type="CDD" id="cd24032">
    <property type="entry name" value="ASKHA_NBD_TsaB"/>
    <property type="match status" value="1"/>
</dbReference>
<evidence type="ECO:0000259" key="1">
    <source>
        <dbReference type="Pfam" id="PF00814"/>
    </source>
</evidence>
<dbReference type="RefSeq" id="WP_307345354.1">
    <property type="nucleotide sequence ID" value="NZ_JAUSUD010000026.1"/>
</dbReference>
<feature type="domain" description="Gcp-like" evidence="1">
    <location>
        <begin position="26"/>
        <end position="224"/>
    </location>
</feature>
<dbReference type="InterPro" id="IPR000905">
    <property type="entry name" value="Gcp-like_dom"/>
</dbReference>
<dbReference type="Proteomes" id="UP001234495">
    <property type="component" value="Unassembled WGS sequence"/>
</dbReference>
<dbReference type="EMBL" id="JAUSUD010000026">
    <property type="protein sequence ID" value="MDQ0232850.1"/>
    <property type="molecule type" value="Genomic_DNA"/>
</dbReference>
<sequence>MKALAIDTTNLVLGVALLDNEKVIGEYITNLKKNHSVRAMPAIEALLNDCDVNPSELEKIVVATGPGSYTGVRIGVSIAKTLAWSLHIPIVGVSSLEVLAANGRYFNGVISPLFDARRGQVYTGLYEYNEGKLITLNEDCNLLLTDWLEKLKGSGQKVLFLGNDVSIHKDVIQEILGEKAVIGHMTLNNPRPSELGVLGLPKEAVDVHSLVPNYIRLAEAEAKWLEQQKLDGERIGE</sequence>
<name>A0ABT9ZNQ1_9BACI</name>
<comment type="caution">
    <text evidence="2">The sequence shown here is derived from an EMBL/GenBank/DDBJ whole genome shotgun (WGS) entry which is preliminary data.</text>
</comment>
<evidence type="ECO:0000313" key="2">
    <source>
        <dbReference type="EMBL" id="MDQ0232850.1"/>
    </source>
</evidence>
<dbReference type="InterPro" id="IPR022496">
    <property type="entry name" value="T6A_TsaB"/>
</dbReference>
<reference evidence="2 3" key="1">
    <citation type="submission" date="2023-07" db="EMBL/GenBank/DDBJ databases">
        <title>Genomic Encyclopedia of Type Strains, Phase IV (KMG-IV): sequencing the most valuable type-strain genomes for metagenomic binning, comparative biology and taxonomic classification.</title>
        <authorList>
            <person name="Goeker M."/>
        </authorList>
    </citation>
    <scope>NUCLEOTIDE SEQUENCE [LARGE SCALE GENOMIC DNA]</scope>
    <source>
        <strain evidence="2 3">DSM 29005</strain>
    </source>
</reference>
<accession>A0ABT9ZNQ1</accession>
<organism evidence="2 3">
    <name type="scientific">Metabacillus malikii</name>
    <dbReference type="NCBI Taxonomy" id="1504265"/>
    <lineage>
        <taxon>Bacteria</taxon>
        <taxon>Bacillati</taxon>
        <taxon>Bacillota</taxon>
        <taxon>Bacilli</taxon>
        <taxon>Bacillales</taxon>
        <taxon>Bacillaceae</taxon>
        <taxon>Metabacillus</taxon>
    </lineage>
</organism>
<protein>
    <submittedName>
        <fullName evidence="2">tRNA threonylcarbamoyladenosine biosynthesis protein TsaB</fullName>
    </submittedName>
</protein>